<comment type="caution">
    <text evidence="1">The sequence shown here is derived from an EMBL/GenBank/DDBJ whole genome shotgun (WGS) entry which is preliminary data.</text>
</comment>
<reference evidence="1 2" key="1">
    <citation type="journal article" date="2020" name="Cell">
        <title>Large-Scale Comparative Analyses of Tick Genomes Elucidate Their Genetic Diversity and Vector Capacities.</title>
        <authorList>
            <consortium name="Tick Genome and Microbiome Consortium (TIGMIC)"/>
            <person name="Jia N."/>
            <person name="Wang J."/>
            <person name="Shi W."/>
            <person name="Du L."/>
            <person name="Sun Y."/>
            <person name="Zhan W."/>
            <person name="Jiang J.F."/>
            <person name="Wang Q."/>
            <person name="Zhang B."/>
            <person name="Ji P."/>
            <person name="Bell-Sakyi L."/>
            <person name="Cui X.M."/>
            <person name="Yuan T.T."/>
            <person name="Jiang B.G."/>
            <person name="Yang W.F."/>
            <person name="Lam T.T."/>
            <person name="Chang Q.C."/>
            <person name="Ding S.J."/>
            <person name="Wang X.J."/>
            <person name="Zhu J.G."/>
            <person name="Ruan X.D."/>
            <person name="Zhao L."/>
            <person name="Wei J.T."/>
            <person name="Ye R.Z."/>
            <person name="Que T.C."/>
            <person name="Du C.H."/>
            <person name="Zhou Y.H."/>
            <person name="Cheng J.X."/>
            <person name="Dai P.F."/>
            <person name="Guo W.B."/>
            <person name="Han X.H."/>
            <person name="Huang E.J."/>
            <person name="Li L.F."/>
            <person name="Wei W."/>
            <person name="Gao Y.C."/>
            <person name="Liu J.Z."/>
            <person name="Shao H.Z."/>
            <person name="Wang X."/>
            <person name="Wang C.C."/>
            <person name="Yang T.C."/>
            <person name="Huo Q.B."/>
            <person name="Li W."/>
            <person name="Chen H.Y."/>
            <person name="Chen S.E."/>
            <person name="Zhou L.G."/>
            <person name="Ni X.B."/>
            <person name="Tian J.H."/>
            <person name="Sheng Y."/>
            <person name="Liu T."/>
            <person name="Pan Y.S."/>
            <person name="Xia L.Y."/>
            <person name="Li J."/>
            <person name="Zhao F."/>
            <person name="Cao W.C."/>
        </authorList>
    </citation>
    <scope>NUCLEOTIDE SEQUENCE [LARGE SCALE GENOMIC DNA]</scope>
    <source>
        <strain evidence="1">Iper-2018</strain>
    </source>
</reference>
<keyword evidence="2" id="KW-1185">Reference proteome</keyword>
<sequence>TTDEILPGRALRLNETHIEVGDGSDVAPLGSASPPDIAHPESRELQAERRPFPTPRDASPNTDGPLLDTFQDQLPLLLAGMIRLLQEREATSRLLVQPATDMPRLRLEIPKYADTKSVADFLLELRDYQEASGISEVALLARVLPVALTGKRFRSEFLPPDYAERIRDELRARTQHRDESLVEFVRALQTLYDRAEPSASPAERVARAIRQSHPQFHPYLRGRSFSYLDAMARAASQIQADIMAELHLPNLRTLWNPHAPTPAGHPTGVLQMAEPSIPGTTLEWCRVRWIRTPLVQRLGAPQLETQYEARRWITDQDRTNYTAAMPRRLQPSQTSEQIPCGMLRATKKHRSAPRSSTPLHQPTAAEMAPNPPGGVFGTSPAGLRWSFPQKLPVFFYSLPVGKRAMPPDRPWSRPRHPPPRRSSYHRSRSPGSRSLGHRPPPQHPRRRTRTHEAATWCIMEHHSLVGFASRLRWDRQPQVPQGLAPADVPAPFQGRTLNERCAEDTPSTYTDEERAGLCALCHVPMIAGESHLHGALHTERRQRQENNASAATRPLTSADVEAALIVVSRSYPERLRAPNQAAHAHEDVIIHEF</sequence>
<gene>
    <name evidence="1" type="ORF">HPB47_022560</name>
</gene>
<accession>A0AC60Q9E5</accession>
<dbReference type="EMBL" id="JABSTQ010009308">
    <property type="protein sequence ID" value="KAG0430592.1"/>
    <property type="molecule type" value="Genomic_DNA"/>
</dbReference>
<dbReference type="Proteomes" id="UP000805193">
    <property type="component" value="Unassembled WGS sequence"/>
</dbReference>
<name>A0AC60Q9E5_IXOPE</name>
<evidence type="ECO:0000313" key="2">
    <source>
        <dbReference type="Proteomes" id="UP000805193"/>
    </source>
</evidence>
<protein>
    <submittedName>
        <fullName evidence="1">Uncharacterized protein</fullName>
    </submittedName>
</protein>
<organism evidence="1 2">
    <name type="scientific">Ixodes persulcatus</name>
    <name type="common">Taiga tick</name>
    <dbReference type="NCBI Taxonomy" id="34615"/>
    <lineage>
        <taxon>Eukaryota</taxon>
        <taxon>Metazoa</taxon>
        <taxon>Ecdysozoa</taxon>
        <taxon>Arthropoda</taxon>
        <taxon>Chelicerata</taxon>
        <taxon>Arachnida</taxon>
        <taxon>Acari</taxon>
        <taxon>Parasitiformes</taxon>
        <taxon>Ixodida</taxon>
        <taxon>Ixodoidea</taxon>
        <taxon>Ixodidae</taxon>
        <taxon>Ixodinae</taxon>
        <taxon>Ixodes</taxon>
    </lineage>
</organism>
<proteinExistence type="predicted"/>
<feature type="non-terminal residue" evidence="1">
    <location>
        <position position="1"/>
    </location>
</feature>
<evidence type="ECO:0000313" key="1">
    <source>
        <dbReference type="EMBL" id="KAG0430592.1"/>
    </source>
</evidence>